<protein>
    <recommendedName>
        <fullName evidence="3">CopG family transcriptional regulator</fullName>
    </recommendedName>
</protein>
<evidence type="ECO:0008006" key="3">
    <source>
        <dbReference type="Google" id="ProtNLM"/>
    </source>
</evidence>
<name>A0A412KN61_9FIRM</name>
<proteinExistence type="predicted"/>
<reference evidence="1 2" key="1">
    <citation type="submission" date="2018-08" db="EMBL/GenBank/DDBJ databases">
        <title>A genome reference for cultivated species of the human gut microbiota.</title>
        <authorList>
            <person name="Zou Y."/>
            <person name="Xue W."/>
            <person name="Luo G."/>
        </authorList>
    </citation>
    <scope>NUCLEOTIDE SEQUENCE [LARGE SCALE GENOMIC DNA]</scope>
    <source>
        <strain evidence="1 2">AF21-25</strain>
    </source>
</reference>
<organism evidence="1 2">
    <name type="scientific">Dorea formicigenerans</name>
    <dbReference type="NCBI Taxonomy" id="39486"/>
    <lineage>
        <taxon>Bacteria</taxon>
        <taxon>Bacillati</taxon>
        <taxon>Bacillota</taxon>
        <taxon>Clostridia</taxon>
        <taxon>Lachnospirales</taxon>
        <taxon>Lachnospiraceae</taxon>
        <taxon>Dorea</taxon>
    </lineage>
</organism>
<sequence>MSPRTGRPTDEPKTKRMEVRLSVLDDIKLEYCRETLGLNKTEVVKKGIDMVYQQAVNLTKK</sequence>
<dbReference type="Proteomes" id="UP000285981">
    <property type="component" value="Unassembled WGS sequence"/>
</dbReference>
<gene>
    <name evidence="1" type="ORF">DWX78_09840</name>
</gene>
<accession>A0A412KN61</accession>
<dbReference type="AlphaFoldDB" id="A0A412KN61"/>
<evidence type="ECO:0000313" key="2">
    <source>
        <dbReference type="Proteomes" id="UP000285981"/>
    </source>
</evidence>
<comment type="caution">
    <text evidence="1">The sequence shown here is derived from an EMBL/GenBank/DDBJ whole genome shotgun (WGS) entry which is preliminary data.</text>
</comment>
<dbReference type="EMBL" id="QRVU01000047">
    <property type="protein sequence ID" value="RGS69637.1"/>
    <property type="molecule type" value="Genomic_DNA"/>
</dbReference>
<evidence type="ECO:0000313" key="1">
    <source>
        <dbReference type="EMBL" id="RGS69637.1"/>
    </source>
</evidence>